<accession>A0AAN7CJV9</accession>
<feature type="transmembrane region" description="Helical" evidence="1">
    <location>
        <begin position="145"/>
        <end position="163"/>
    </location>
</feature>
<evidence type="ECO:0000313" key="3">
    <source>
        <dbReference type="Proteomes" id="UP001303647"/>
    </source>
</evidence>
<feature type="transmembrane region" description="Helical" evidence="1">
    <location>
        <begin position="52"/>
        <end position="72"/>
    </location>
</feature>
<keyword evidence="1" id="KW-1133">Transmembrane helix</keyword>
<organism evidence="2 3">
    <name type="scientific">Corynascus novoguineensis</name>
    <dbReference type="NCBI Taxonomy" id="1126955"/>
    <lineage>
        <taxon>Eukaryota</taxon>
        <taxon>Fungi</taxon>
        <taxon>Dikarya</taxon>
        <taxon>Ascomycota</taxon>
        <taxon>Pezizomycotina</taxon>
        <taxon>Sordariomycetes</taxon>
        <taxon>Sordariomycetidae</taxon>
        <taxon>Sordariales</taxon>
        <taxon>Chaetomiaceae</taxon>
        <taxon>Corynascus</taxon>
    </lineage>
</organism>
<keyword evidence="1" id="KW-0812">Transmembrane</keyword>
<dbReference type="EMBL" id="MU857814">
    <property type="protein sequence ID" value="KAK4243463.1"/>
    <property type="molecule type" value="Genomic_DNA"/>
</dbReference>
<dbReference type="AlphaFoldDB" id="A0AAN7CJV9"/>
<evidence type="ECO:0000256" key="1">
    <source>
        <dbReference type="SAM" id="Phobius"/>
    </source>
</evidence>
<dbReference type="Proteomes" id="UP001303647">
    <property type="component" value="Unassembled WGS sequence"/>
</dbReference>
<proteinExistence type="predicted"/>
<feature type="transmembrane region" description="Helical" evidence="1">
    <location>
        <begin position="15"/>
        <end position="32"/>
    </location>
</feature>
<comment type="caution">
    <text evidence="2">The sequence shown here is derived from an EMBL/GenBank/DDBJ whole genome shotgun (WGS) entry which is preliminary data.</text>
</comment>
<name>A0AAN7CJV9_9PEZI</name>
<reference evidence="2" key="1">
    <citation type="journal article" date="2023" name="Mol. Phylogenet. Evol.">
        <title>Genome-scale phylogeny and comparative genomics of the fungal order Sordariales.</title>
        <authorList>
            <person name="Hensen N."/>
            <person name="Bonometti L."/>
            <person name="Westerberg I."/>
            <person name="Brannstrom I.O."/>
            <person name="Guillou S."/>
            <person name="Cros-Aarteil S."/>
            <person name="Calhoun S."/>
            <person name="Haridas S."/>
            <person name="Kuo A."/>
            <person name="Mondo S."/>
            <person name="Pangilinan J."/>
            <person name="Riley R."/>
            <person name="LaButti K."/>
            <person name="Andreopoulos B."/>
            <person name="Lipzen A."/>
            <person name="Chen C."/>
            <person name="Yan M."/>
            <person name="Daum C."/>
            <person name="Ng V."/>
            <person name="Clum A."/>
            <person name="Steindorff A."/>
            <person name="Ohm R.A."/>
            <person name="Martin F."/>
            <person name="Silar P."/>
            <person name="Natvig D.O."/>
            <person name="Lalanne C."/>
            <person name="Gautier V."/>
            <person name="Ament-Velasquez S.L."/>
            <person name="Kruys A."/>
            <person name="Hutchinson M.I."/>
            <person name="Powell A.J."/>
            <person name="Barry K."/>
            <person name="Miller A.N."/>
            <person name="Grigoriev I.V."/>
            <person name="Debuchy R."/>
            <person name="Gladieux P."/>
            <person name="Hiltunen Thoren M."/>
            <person name="Johannesson H."/>
        </authorList>
    </citation>
    <scope>NUCLEOTIDE SEQUENCE</scope>
    <source>
        <strain evidence="2">CBS 359.72</strain>
    </source>
</reference>
<protein>
    <submittedName>
        <fullName evidence="2">Uncharacterized protein</fullName>
    </submittedName>
</protein>
<sequence>MAVDIIEGFSLKNRLILYASMLLSPAQFVSGLNNNCPSNVSWYKAVTGMQEIHALSLILPHFNMIYIISYLGGISSGSLFIGVPLGLGTAGLTILNTVSTWKAWAMHQPRGYGIYQFFFFGWRILSEDWRKYLFLLWKIKWSTRYLVIIYGAVGMLIFDWSLIPWTELIMSRNQLGSETDMIAVWLFVAQVVTMLVPSCGFGGVSSFWGNQERQQSSSVV</sequence>
<gene>
    <name evidence="2" type="ORF">C7999DRAFT_44738</name>
</gene>
<reference evidence="2" key="2">
    <citation type="submission" date="2023-05" db="EMBL/GenBank/DDBJ databases">
        <authorList>
            <consortium name="Lawrence Berkeley National Laboratory"/>
            <person name="Steindorff A."/>
            <person name="Hensen N."/>
            <person name="Bonometti L."/>
            <person name="Westerberg I."/>
            <person name="Brannstrom I.O."/>
            <person name="Guillou S."/>
            <person name="Cros-Aarteil S."/>
            <person name="Calhoun S."/>
            <person name="Haridas S."/>
            <person name="Kuo A."/>
            <person name="Mondo S."/>
            <person name="Pangilinan J."/>
            <person name="Riley R."/>
            <person name="Labutti K."/>
            <person name="Andreopoulos B."/>
            <person name="Lipzen A."/>
            <person name="Chen C."/>
            <person name="Yanf M."/>
            <person name="Daum C."/>
            <person name="Ng V."/>
            <person name="Clum A."/>
            <person name="Ohm R."/>
            <person name="Martin F."/>
            <person name="Silar P."/>
            <person name="Natvig D."/>
            <person name="Lalanne C."/>
            <person name="Gautier V."/>
            <person name="Ament-Velasquez S.L."/>
            <person name="Kruys A."/>
            <person name="Hutchinson M.I."/>
            <person name="Powell A.J."/>
            <person name="Barry K."/>
            <person name="Miller A.N."/>
            <person name="Grigoriev I.V."/>
            <person name="Debuchy R."/>
            <person name="Gladieux P."/>
            <person name="Thoren M.H."/>
            <person name="Johannesson H."/>
        </authorList>
    </citation>
    <scope>NUCLEOTIDE SEQUENCE</scope>
    <source>
        <strain evidence="2">CBS 359.72</strain>
    </source>
</reference>
<keyword evidence="3" id="KW-1185">Reference proteome</keyword>
<feature type="transmembrane region" description="Helical" evidence="1">
    <location>
        <begin position="183"/>
        <end position="208"/>
    </location>
</feature>
<feature type="transmembrane region" description="Helical" evidence="1">
    <location>
        <begin position="79"/>
        <end position="98"/>
    </location>
</feature>
<evidence type="ECO:0000313" key="2">
    <source>
        <dbReference type="EMBL" id="KAK4243463.1"/>
    </source>
</evidence>
<keyword evidence="1" id="KW-0472">Membrane</keyword>